<evidence type="ECO:0000256" key="1">
    <source>
        <dbReference type="ARBA" id="ARBA00022723"/>
    </source>
</evidence>
<dbReference type="Gene3D" id="6.10.140.2220">
    <property type="match status" value="1"/>
</dbReference>
<dbReference type="GO" id="GO:0016020">
    <property type="term" value="C:membrane"/>
    <property type="evidence" value="ECO:0007669"/>
    <property type="project" value="TreeGrafter"/>
</dbReference>
<keyword evidence="2 4" id="KW-0863">Zinc-finger</keyword>
<sequence length="306" mass="35158">MTKCVGQGYDKAASMSSLKGYVPATDIVLARPKEKEITDAPNMGSCIRTSCKAELGLIVKYALLDESDIQLIEKYAFEARLEIDRNGRGAKVYAVAYDVTRGSRSQGEYLHNLLWEKHYGGIASGFKVIQKNGITVDCRLSNLVLCPDSSGASHSNLKRRLREGYAIQSVYRVESHNDVVANDPLTHQIREKDSETPKETSLYWTAIQQIPPESAEENGDFKSTLHFYTFNGERLQEETDYFRYYECRYPPCSLIEQEPREFSICGRCQEARYCGIECQQHDWPIHKKFCRERRRTMPQIERLPER</sequence>
<proteinExistence type="predicted"/>
<dbReference type="SUPFAM" id="SSF54060">
    <property type="entry name" value="His-Me finger endonucleases"/>
    <property type="match status" value="1"/>
</dbReference>
<dbReference type="GO" id="GO:0005737">
    <property type="term" value="C:cytoplasm"/>
    <property type="evidence" value="ECO:0007669"/>
    <property type="project" value="TreeGrafter"/>
</dbReference>
<protein>
    <recommendedName>
        <fullName evidence="5">MYND-type domain-containing protein</fullName>
    </recommendedName>
</protein>
<feature type="domain" description="MYND-type" evidence="5">
    <location>
        <begin position="252"/>
        <end position="290"/>
    </location>
</feature>
<dbReference type="AlphaFoldDB" id="A0AA88I7W7"/>
<dbReference type="GO" id="GO:0008270">
    <property type="term" value="F:zinc ion binding"/>
    <property type="evidence" value="ECO:0007669"/>
    <property type="project" value="UniProtKB-KW"/>
</dbReference>
<dbReference type="PROSITE" id="PS50865">
    <property type="entry name" value="ZF_MYND_2"/>
    <property type="match status" value="1"/>
</dbReference>
<dbReference type="Pfam" id="PF01753">
    <property type="entry name" value="zf-MYND"/>
    <property type="match status" value="1"/>
</dbReference>
<evidence type="ECO:0000256" key="2">
    <source>
        <dbReference type="ARBA" id="ARBA00022771"/>
    </source>
</evidence>
<dbReference type="EMBL" id="JAVRJZ010000008">
    <property type="protein sequence ID" value="KAK2719956.1"/>
    <property type="molecule type" value="Genomic_DNA"/>
</dbReference>
<dbReference type="Pfam" id="PF13392">
    <property type="entry name" value="HNH_3"/>
    <property type="match status" value="1"/>
</dbReference>
<dbReference type="SUPFAM" id="SSF144232">
    <property type="entry name" value="HIT/MYND zinc finger-like"/>
    <property type="match status" value="1"/>
</dbReference>
<dbReference type="PANTHER" id="PTHR46831:SF1">
    <property type="entry name" value="ZINC FINGER MYND DOMAIN-CONTAINING PROTEIN 19"/>
    <property type="match status" value="1"/>
</dbReference>
<evidence type="ECO:0000256" key="4">
    <source>
        <dbReference type="PROSITE-ProRule" id="PRU00134"/>
    </source>
</evidence>
<keyword evidence="3" id="KW-0862">Zinc</keyword>
<evidence type="ECO:0000259" key="5">
    <source>
        <dbReference type="PROSITE" id="PS50865"/>
    </source>
</evidence>
<comment type="caution">
    <text evidence="6">The sequence shown here is derived from an EMBL/GenBank/DDBJ whole genome shotgun (WGS) entry which is preliminary data.</text>
</comment>
<keyword evidence="1" id="KW-0479">Metal-binding</keyword>
<dbReference type="InterPro" id="IPR003615">
    <property type="entry name" value="HNH_nuc"/>
</dbReference>
<dbReference type="Proteomes" id="UP001187531">
    <property type="component" value="Unassembled WGS sequence"/>
</dbReference>
<dbReference type="PANTHER" id="PTHR46831">
    <property type="entry name" value="ZINC FINGER MYND DOMAIN-CONTAINING PROTEIN 19"/>
    <property type="match status" value="1"/>
</dbReference>
<dbReference type="GO" id="GO:0045202">
    <property type="term" value="C:synapse"/>
    <property type="evidence" value="ECO:0007669"/>
    <property type="project" value="TreeGrafter"/>
</dbReference>
<evidence type="ECO:0000313" key="7">
    <source>
        <dbReference type="Proteomes" id="UP001187531"/>
    </source>
</evidence>
<organism evidence="6 7">
    <name type="scientific">Artemia franciscana</name>
    <name type="common">Brine shrimp</name>
    <name type="synonym">Artemia sanfranciscana</name>
    <dbReference type="NCBI Taxonomy" id="6661"/>
    <lineage>
        <taxon>Eukaryota</taxon>
        <taxon>Metazoa</taxon>
        <taxon>Ecdysozoa</taxon>
        <taxon>Arthropoda</taxon>
        <taxon>Crustacea</taxon>
        <taxon>Branchiopoda</taxon>
        <taxon>Anostraca</taxon>
        <taxon>Artemiidae</taxon>
        <taxon>Artemia</taxon>
    </lineage>
</organism>
<gene>
    <name evidence="6" type="ORF">QYM36_005429</name>
</gene>
<name>A0AA88I7W7_ARTSF</name>
<accession>A0AA88I7W7</accession>
<evidence type="ECO:0000313" key="6">
    <source>
        <dbReference type="EMBL" id="KAK2719956.1"/>
    </source>
</evidence>
<keyword evidence="7" id="KW-1185">Reference proteome</keyword>
<dbReference type="InterPro" id="IPR002893">
    <property type="entry name" value="Znf_MYND"/>
</dbReference>
<dbReference type="InterPro" id="IPR044925">
    <property type="entry name" value="His-Me_finger_sf"/>
</dbReference>
<reference evidence="6" key="1">
    <citation type="submission" date="2023-07" db="EMBL/GenBank/DDBJ databases">
        <title>Chromosome-level genome assembly of Artemia franciscana.</title>
        <authorList>
            <person name="Jo E."/>
        </authorList>
    </citation>
    <scope>NUCLEOTIDE SEQUENCE</scope>
    <source>
        <tissue evidence="6">Whole body</tissue>
    </source>
</reference>
<dbReference type="InterPro" id="IPR032978">
    <property type="entry name" value="ZMYND19"/>
</dbReference>
<evidence type="ECO:0000256" key="3">
    <source>
        <dbReference type="ARBA" id="ARBA00022833"/>
    </source>
</evidence>